<evidence type="ECO:0000256" key="1">
    <source>
        <dbReference type="SAM" id="Phobius"/>
    </source>
</evidence>
<keyword evidence="3" id="KW-1185">Reference proteome</keyword>
<organism evidence="2 3">
    <name type="scientific">Kingdonia uniflora</name>
    <dbReference type="NCBI Taxonomy" id="39325"/>
    <lineage>
        <taxon>Eukaryota</taxon>
        <taxon>Viridiplantae</taxon>
        <taxon>Streptophyta</taxon>
        <taxon>Embryophyta</taxon>
        <taxon>Tracheophyta</taxon>
        <taxon>Spermatophyta</taxon>
        <taxon>Magnoliopsida</taxon>
        <taxon>Ranunculales</taxon>
        <taxon>Circaeasteraceae</taxon>
        <taxon>Kingdonia</taxon>
    </lineage>
</organism>
<feature type="transmembrane region" description="Helical" evidence="1">
    <location>
        <begin position="14"/>
        <end position="36"/>
    </location>
</feature>
<sequence>MDSFVVEFWWFDGFGSLAFGSLSLIVWCMFGEWFLYPKEVFHFSPSRGVSNFCSGVEKQGIATPDFSMPIRPSSDYFNPFYSFQLSSSLVEVVLDLGNPL</sequence>
<keyword evidence="1" id="KW-0812">Transmembrane</keyword>
<proteinExistence type="predicted"/>
<dbReference type="Proteomes" id="UP000541444">
    <property type="component" value="Unassembled WGS sequence"/>
</dbReference>
<dbReference type="AlphaFoldDB" id="A0A7J7NSS3"/>
<reference evidence="2 3" key="1">
    <citation type="journal article" date="2020" name="IScience">
        <title>Genome Sequencing of the Endangered Kingdonia uniflora (Circaeasteraceae, Ranunculales) Reveals Potential Mechanisms of Evolutionary Specialization.</title>
        <authorList>
            <person name="Sun Y."/>
            <person name="Deng T."/>
            <person name="Zhang A."/>
            <person name="Moore M.J."/>
            <person name="Landis J.B."/>
            <person name="Lin N."/>
            <person name="Zhang H."/>
            <person name="Zhang X."/>
            <person name="Huang J."/>
            <person name="Zhang X."/>
            <person name="Sun H."/>
            <person name="Wang H."/>
        </authorList>
    </citation>
    <scope>NUCLEOTIDE SEQUENCE [LARGE SCALE GENOMIC DNA]</scope>
    <source>
        <strain evidence="2">TB1705</strain>
        <tissue evidence="2">Leaf</tissue>
    </source>
</reference>
<name>A0A7J7NSS3_9MAGN</name>
<keyword evidence="1" id="KW-0472">Membrane</keyword>
<keyword evidence="1" id="KW-1133">Transmembrane helix</keyword>
<evidence type="ECO:0000313" key="2">
    <source>
        <dbReference type="EMBL" id="KAF6170255.1"/>
    </source>
</evidence>
<evidence type="ECO:0000313" key="3">
    <source>
        <dbReference type="Proteomes" id="UP000541444"/>
    </source>
</evidence>
<dbReference type="EMBL" id="JACGCM010000597">
    <property type="protein sequence ID" value="KAF6170255.1"/>
    <property type="molecule type" value="Genomic_DNA"/>
</dbReference>
<protein>
    <submittedName>
        <fullName evidence="2">Uncharacterized protein</fullName>
    </submittedName>
</protein>
<accession>A0A7J7NSS3</accession>
<comment type="caution">
    <text evidence="2">The sequence shown here is derived from an EMBL/GenBank/DDBJ whole genome shotgun (WGS) entry which is preliminary data.</text>
</comment>
<gene>
    <name evidence="2" type="ORF">GIB67_035360</name>
</gene>